<feature type="non-terminal residue" evidence="2">
    <location>
        <position position="171"/>
    </location>
</feature>
<comment type="caution">
    <text evidence="2">The sequence shown here is derived from an EMBL/GenBank/DDBJ whole genome shotgun (WGS) entry which is preliminary data.</text>
</comment>
<dbReference type="Proteomes" id="UP001159427">
    <property type="component" value="Unassembled WGS sequence"/>
</dbReference>
<keyword evidence="3" id="KW-1185">Reference proteome</keyword>
<evidence type="ECO:0000256" key="1">
    <source>
        <dbReference type="SAM" id="MobiDB-lite"/>
    </source>
</evidence>
<feature type="region of interest" description="Disordered" evidence="1">
    <location>
        <begin position="22"/>
        <end position="41"/>
    </location>
</feature>
<evidence type="ECO:0000313" key="2">
    <source>
        <dbReference type="EMBL" id="CAH3194298.1"/>
    </source>
</evidence>
<name>A0ABN8SRW4_9CNID</name>
<accession>A0ABN8SRW4</accession>
<protein>
    <submittedName>
        <fullName evidence="2">Uncharacterized protein</fullName>
    </submittedName>
</protein>
<gene>
    <name evidence="2" type="ORF">PEVE_00027502</name>
</gene>
<organism evidence="2 3">
    <name type="scientific">Porites evermanni</name>
    <dbReference type="NCBI Taxonomy" id="104178"/>
    <lineage>
        <taxon>Eukaryota</taxon>
        <taxon>Metazoa</taxon>
        <taxon>Cnidaria</taxon>
        <taxon>Anthozoa</taxon>
        <taxon>Hexacorallia</taxon>
        <taxon>Scleractinia</taxon>
        <taxon>Fungiina</taxon>
        <taxon>Poritidae</taxon>
        <taxon>Porites</taxon>
    </lineage>
</organism>
<dbReference type="EMBL" id="CALNXI010003783">
    <property type="protein sequence ID" value="CAH3194298.1"/>
    <property type="molecule type" value="Genomic_DNA"/>
</dbReference>
<feature type="compositionally biased region" description="Basic and acidic residues" evidence="1">
    <location>
        <begin position="30"/>
        <end position="39"/>
    </location>
</feature>
<reference evidence="2 3" key="1">
    <citation type="submission" date="2022-05" db="EMBL/GenBank/DDBJ databases">
        <authorList>
            <consortium name="Genoscope - CEA"/>
            <person name="William W."/>
        </authorList>
    </citation>
    <scope>NUCLEOTIDE SEQUENCE [LARGE SCALE GENOMIC DNA]</scope>
</reference>
<feature type="non-terminal residue" evidence="2">
    <location>
        <position position="1"/>
    </location>
</feature>
<sequence>WTRKRGRRERSDKRRHCRALRKNSDGVYDSNERGGRPERAGTLPLALSMFRRNASTHGEVDLLKEVQGSEGQITVQDAAEEYEIIYSKGDVVALKHNCKRRYFAIVVIDRDPHCNTHRVKEKNHIRLHSNNINRDSRIESPESWLPLIKKHSDRRSLRRRTSEAKAHTNNE</sequence>
<evidence type="ECO:0000313" key="3">
    <source>
        <dbReference type="Proteomes" id="UP001159427"/>
    </source>
</evidence>
<proteinExistence type="predicted"/>